<dbReference type="GO" id="GO:0051224">
    <property type="term" value="P:negative regulation of protein transport"/>
    <property type="evidence" value="ECO:0007669"/>
    <property type="project" value="UniProtKB-UniRule"/>
</dbReference>
<dbReference type="OrthoDB" id="6455702at2"/>
<comment type="similarity">
    <text evidence="4">Belongs to the NapD family.</text>
</comment>
<reference evidence="5 6" key="1">
    <citation type="submission" date="2019-03" db="EMBL/GenBank/DDBJ databases">
        <title>Genomic Encyclopedia of Type Strains, Phase IV (KMG-IV): sequencing the most valuable type-strain genomes for metagenomic binning, comparative biology and taxonomic classification.</title>
        <authorList>
            <person name="Goeker M."/>
        </authorList>
    </citation>
    <scope>NUCLEOTIDE SEQUENCE [LARGE SCALE GENOMIC DNA]</scope>
    <source>
        <strain evidence="5 6">DSM 28404</strain>
    </source>
</reference>
<comment type="caution">
    <text evidence="5">The sequence shown here is derived from an EMBL/GenBank/DDBJ whole genome shotgun (WGS) entry which is preliminary data.</text>
</comment>
<evidence type="ECO:0000313" key="6">
    <source>
        <dbReference type="Proteomes" id="UP000295763"/>
    </source>
</evidence>
<evidence type="ECO:0000256" key="3">
    <source>
        <dbReference type="ARBA" id="ARBA00023186"/>
    </source>
</evidence>
<dbReference type="PANTHER" id="PTHR38603:SF1">
    <property type="entry name" value="CHAPERONE NAPD"/>
    <property type="match status" value="1"/>
</dbReference>
<protein>
    <recommendedName>
        <fullName evidence="4">Chaperone NapD</fullName>
    </recommendedName>
    <alternativeName>
        <fullName evidence="4">NapA signal peptide-binding chaperone NapD</fullName>
    </alternativeName>
</protein>
<comment type="subunit">
    <text evidence="4">Interacts with the cytoplasmic NapA precursor.</text>
</comment>
<keyword evidence="6" id="KW-1185">Reference proteome</keyword>
<evidence type="ECO:0000256" key="1">
    <source>
        <dbReference type="ARBA" id="ARBA00004496"/>
    </source>
</evidence>
<dbReference type="RefSeq" id="WP_131976922.1">
    <property type="nucleotide sequence ID" value="NZ_SLYB01000013.1"/>
</dbReference>
<dbReference type="HAMAP" id="MF_02200">
    <property type="entry name" value="NapD"/>
    <property type="match status" value="1"/>
</dbReference>
<comment type="function">
    <text evidence="4">Chaperone for NapA, the catalytic subunit of the periplasmic nitrate reductase. It binds directly and specifically to the twin-arginine signal peptide of NapA, preventing premature interaction with the Tat translocase and premature export.</text>
</comment>
<dbReference type="GO" id="GO:0005737">
    <property type="term" value="C:cytoplasm"/>
    <property type="evidence" value="ECO:0007669"/>
    <property type="project" value="UniProtKB-SubCell"/>
</dbReference>
<dbReference type="AlphaFoldDB" id="A0A4R2TCP2"/>
<gene>
    <name evidence="4" type="primary">napD</name>
    <name evidence="5" type="ORF">EDC44_11313</name>
</gene>
<proteinExistence type="inferred from homology"/>
<evidence type="ECO:0000313" key="5">
    <source>
        <dbReference type="EMBL" id="TCP94868.1"/>
    </source>
</evidence>
<comment type="subcellular location">
    <subcellularLocation>
        <location evidence="1 4">Cytoplasm</location>
    </subcellularLocation>
</comment>
<dbReference type="Proteomes" id="UP000295763">
    <property type="component" value="Unassembled WGS sequence"/>
</dbReference>
<dbReference type="Gene3D" id="3.30.70.920">
    <property type="match status" value="1"/>
</dbReference>
<dbReference type="InterPro" id="IPR005623">
    <property type="entry name" value="Chaperone_NapD_NO3_reduct"/>
</dbReference>
<accession>A0A4R2TCP2</accession>
<dbReference type="GO" id="GO:0005048">
    <property type="term" value="F:signal sequence binding"/>
    <property type="evidence" value="ECO:0007669"/>
    <property type="project" value="UniProtKB-UniRule"/>
</dbReference>
<organism evidence="5 6">
    <name type="scientific">Cricetibacter osteomyelitidis</name>
    <dbReference type="NCBI Taxonomy" id="1521931"/>
    <lineage>
        <taxon>Bacteria</taxon>
        <taxon>Pseudomonadati</taxon>
        <taxon>Pseudomonadota</taxon>
        <taxon>Gammaproteobacteria</taxon>
        <taxon>Pasteurellales</taxon>
        <taxon>Pasteurellaceae</taxon>
        <taxon>Cricetibacter</taxon>
    </lineage>
</organism>
<sequence length="89" mass="10214">MSEQYNKQTSPEWHVVGLMIQCNPEKIDEIKTALLAIENTEVSAMEREKGRLVVAMESYDQHVLLDNIEKARDVEGVIVVSLVYHEQDK</sequence>
<evidence type="ECO:0000256" key="2">
    <source>
        <dbReference type="ARBA" id="ARBA00022490"/>
    </source>
</evidence>
<dbReference type="EMBL" id="SLYB01000013">
    <property type="protein sequence ID" value="TCP94868.1"/>
    <property type="molecule type" value="Genomic_DNA"/>
</dbReference>
<keyword evidence="3 4" id="KW-0143">Chaperone</keyword>
<evidence type="ECO:0000256" key="4">
    <source>
        <dbReference type="HAMAP-Rule" id="MF_02200"/>
    </source>
</evidence>
<name>A0A4R2TCP2_9PAST</name>
<dbReference type="PANTHER" id="PTHR38603">
    <property type="entry name" value="CHAPERONE NAPD"/>
    <property type="match status" value="1"/>
</dbReference>
<dbReference type="Pfam" id="PF03927">
    <property type="entry name" value="NapD"/>
    <property type="match status" value="1"/>
</dbReference>
<keyword evidence="2 4" id="KW-0963">Cytoplasm</keyword>